<proteinExistence type="predicted"/>
<dbReference type="SUPFAM" id="SSF53756">
    <property type="entry name" value="UDP-Glycosyltransferase/glycogen phosphorylase"/>
    <property type="match status" value="1"/>
</dbReference>
<dbReference type="PANTHER" id="PTHR46401">
    <property type="entry name" value="GLYCOSYLTRANSFERASE WBBK-RELATED"/>
    <property type="match status" value="1"/>
</dbReference>
<name>A0ABP8FTH1_9BACT</name>
<protein>
    <recommendedName>
        <fullName evidence="2">Glycosyl transferase family 1 domain-containing protein</fullName>
    </recommendedName>
</protein>
<dbReference type="InterPro" id="IPR001296">
    <property type="entry name" value="Glyco_trans_1"/>
</dbReference>
<feature type="domain" description="Glycosyl transferase family 1" evidence="2">
    <location>
        <begin position="173"/>
        <end position="314"/>
    </location>
</feature>
<evidence type="ECO:0000256" key="1">
    <source>
        <dbReference type="ARBA" id="ARBA00022679"/>
    </source>
</evidence>
<evidence type="ECO:0000259" key="2">
    <source>
        <dbReference type="Pfam" id="PF00534"/>
    </source>
</evidence>
<gene>
    <name evidence="3" type="ORF">GCM10023143_19130</name>
</gene>
<dbReference type="RefSeq" id="WP_344978611.1">
    <property type="nucleotide sequence ID" value="NZ_BAABFN010000004.1"/>
</dbReference>
<evidence type="ECO:0000313" key="4">
    <source>
        <dbReference type="Proteomes" id="UP001501207"/>
    </source>
</evidence>
<organism evidence="3 4">
    <name type="scientific">Compostibacter hankyongensis</name>
    <dbReference type="NCBI Taxonomy" id="1007089"/>
    <lineage>
        <taxon>Bacteria</taxon>
        <taxon>Pseudomonadati</taxon>
        <taxon>Bacteroidota</taxon>
        <taxon>Chitinophagia</taxon>
        <taxon>Chitinophagales</taxon>
        <taxon>Chitinophagaceae</taxon>
        <taxon>Compostibacter</taxon>
    </lineage>
</organism>
<dbReference type="PANTHER" id="PTHR46401:SF2">
    <property type="entry name" value="GLYCOSYLTRANSFERASE WBBK-RELATED"/>
    <property type="match status" value="1"/>
</dbReference>
<comment type="caution">
    <text evidence="3">The sequence shown here is derived from an EMBL/GenBank/DDBJ whole genome shotgun (WGS) entry which is preliminary data.</text>
</comment>
<dbReference type="EMBL" id="BAABFN010000004">
    <property type="protein sequence ID" value="GAA4310583.1"/>
    <property type="molecule type" value="Genomic_DNA"/>
</dbReference>
<keyword evidence="1" id="KW-0808">Transferase</keyword>
<accession>A0ABP8FTH1</accession>
<evidence type="ECO:0000313" key="3">
    <source>
        <dbReference type="EMBL" id="GAA4310583.1"/>
    </source>
</evidence>
<sequence>MHVAVRTGPGSPGRFSSLILPALAREYPGDSFRIPAAAAALFPAGLSPNLTLLPAGPSWLRGLRRERQPADACLSFGLPPGRRDPPCCLLLSDTAAAGGRIRHASAVAVPSRAGKTQLLERLRIPGEKVAVLYGPAAPGSRPLSWEEQEQVRETYTGGREYLFCPVEGCSGAGLLDLLKAFSHLKKRLMSHIPLVLYGATALQDKLFREALAAFRYRKDVILQEDTQPEAGLRLTAAAYAWVYPGGGQSWEVPVADALRCGVPVLTPQESGLEEVAGAAGLYFKRGSAEEMGEQLYRIYRDEALRQRLAARAPERAELLTPAEAARSLHALLEQAAGYNRKTG</sequence>
<reference evidence="4" key="1">
    <citation type="journal article" date="2019" name="Int. J. Syst. Evol. Microbiol.">
        <title>The Global Catalogue of Microorganisms (GCM) 10K type strain sequencing project: providing services to taxonomists for standard genome sequencing and annotation.</title>
        <authorList>
            <consortium name="The Broad Institute Genomics Platform"/>
            <consortium name="The Broad Institute Genome Sequencing Center for Infectious Disease"/>
            <person name="Wu L."/>
            <person name="Ma J."/>
        </authorList>
    </citation>
    <scope>NUCLEOTIDE SEQUENCE [LARGE SCALE GENOMIC DNA]</scope>
    <source>
        <strain evidence="4">JCM 17664</strain>
    </source>
</reference>
<keyword evidence="4" id="KW-1185">Reference proteome</keyword>
<dbReference type="Pfam" id="PF00534">
    <property type="entry name" value="Glycos_transf_1"/>
    <property type="match status" value="1"/>
</dbReference>
<dbReference type="Proteomes" id="UP001501207">
    <property type="component" value="Unassembled WGS sequence"/>
</dbReference>
<dbReference type="Gene3D" id="3.40.50.2000">
    <property type="entry name" value="Glycogen Phosphorylase B"/>
    <property type="match status" value="1"/>
</dbReference>